<organism evidence="3 4">
    <name type="scientific">Chitinophaga horti</name>
    <dbReference type="NCBI Taxonomy" id="2920382"/>
    <lineage>
        <taxon>Bacteria</taxon>
        <taxon>Pseudomonadati</taxon>
        <taxon>Bacteroidota</taxon>
        <taxon>Chitinophagia</taxon>
        <taxon>Chitinophagales</taxon>
        <taxon>Chitinophagaceae</taxon>
        <taxon>Chitinophaga</taxon>
    </lineage>
</organism>
<keyword evidence="4" id="KW-1185">Reference proteome</keyword>
<evidence type="ECO:0000313" key="3">
    <source>
        <dbReference type="EMBL" id="UYQ94400.1"/>
    </source>
</evidence>
<dbReference type="EMBL" id="CP107006">
    <property type="protein sequence ID" value="UYQ94400.1"/>
    <property type="molecule type" value="Genomic_DNA"/>
</dbReference>
<reference evidence="3" key="1">
    <citation type="submission" date="2022-10" db="EMBL/GenBank/DDBJ databases">
        <title>Chitinophaga sp. nov., isolated from soil.</title>
        <authorList>
            <person name="Jeon C.O."/>
        </authorList>
    </citation>
    <scope>NUCLEOTIDE SEQUENCE</scope>
    <source>
        <strain evidence="3">R8</strain>
    </source>
</reference>
<evidence type="ECO:0000259" key="2">
    <source>
        <dbReference type="Pfam" id="PF06439"/>
    </source>
</evidence>
<feature type="domain" description="3-keto-alpha-glucoside-1,2-lyase/3-keto-2-hydroxy-glucal hydratase" evidence="2">
    <location>
        <begin position="38"/>
        <end position="238"/>
    </location>
</feature>
<proteinExistence type="predicted"/>
<keyword evidence="1" id="KW-0732">Signal</keyword>
<feature type="chain" id="PRO_5045818681" evidence="1">
    <location>
        <begin position="22"/>
        <end position="242"/>
    </location>
</feature>
<accession>A0ABY6J406</accession>
<dbReference type="PROSITE" id="PS51257">
    <property type="entry name" value="PROKAR_LIPOPROTEIN"/>
    <property type="match status" value="1"/>
</dbReference>
<dbReference type="InterPro" id="IPR010496">
    <property type="entry name" value="AL/BT2_dom"/>
</dbReference>
<dbReference type="Pfam" id="PF06439">
    <property type="entry name" value="3keto-disac_hyd"/>
    <property type="match status" value="1"/>
</dbReference>
<gene>
    <name evidence="3" type="ORF">MKQ68_04765</name>
</gene>
<sequence length="242" mass="27244">MLIKYLSLVFMLILTITLISCDQQTGDNALSAKEKEDGWQLLFDGKTTNGWHLYNGTKQAPMVWIVEDGALVCSPRPGVERGDLATDKSFENFELKFDWKMAADGNSGVFLNVLERADIPTAWASGPEYQLLGAAHHDYDKELKRAGCLYGFQPQLTPVDVVPPDQWNNGVIKQQNGKVEFYLNGKITAREDFTTQQWRDTVANTGFKGFPEFGKYTSGKIALQDWNKGVAFKNIKIKSCRY</sequence>
<dbReference type="Gene3D" id="2.60.120.560">
    <property type="entry name" value="Exo-inulinase, domain 1"/>
    <property type="match status" value="1"/>
</dbReference>
<evidence type="ECO:0000313" key="4">
    <source>
        <dbReference type="Proteomes" id="UP001162741"/>
    </source>
</evidence>
<dbReference type="Proteomes" id="UP001162741">
    <property type="component" value="Chromosome"/>
</dbReference>
<feature type="signal peptide" evidence="1">
    <location>
        <begin position="1"/>
        <end position="21"/>
    </location>
</feature>
<dbReference type="RefSeq" id="WP_244841322.1">
    <property type="nucleotide sequence ID" value="NZ_CP107006.1"/>
</dbReference>
<evidence type="ECO:0000256" key="1">
    <source>
        <dbReference type="SAM" id="SignalP"/>
    </source>
</evidence>
<protein>
    <submittedName>
        <fullName evidence="3">DUF1080 domain-containing protein</fullName>
    </submittedName>
</protein>
<name>A0ABY6J406_9BACT</name>